<dbReference type="Gene3D" id="2.170.130.10">
    <property type="entry name" value="TonB-dependent receptor, plug domain"/>
    <property type="match status" value="1"/>
</dbReference>
<dbReference type="Proteomes" id="UP001199816">
    <property type="component" value="Unassembled WGS sequence"/>
</dbReference>
<dbReference type="InterPro" id="IPR039426">
    <property type="entry name" value="TonB-dep_rcpt-like"/>
</dbReference>
<evidence type="ECO:0000256" key="3">
    <source>
        <dbReference type="ARBA" id="ARBA00022452"/>
    </source>
</evidence>
<dbReference type="InterPro" id="IPR037066">
    <property type="entry name" value="Plug_dom_sf"/>
</dbReference>
<dbReference type="Gene3D" id="2.40.170.20">
    <property type="entry name" value="TonB-dependent receptor, beta-barrel domain"/>
    <property type="match status" value="1"/>
</dbReference>
<feature type="signal peptide" evidence="8">
    <location>
        <begin position="1"/>
        <end position="27"/>
    </location>
</feature>
<dbReference type="PROSITE" id="PS52016">
    <property type="entry name" value="TONB_DEPENDENT_REC_3"/>
    <property type="match status" value="1"/>
</dbReference>
<gene>
    <name evidence="10" type="ORF">LQ567_10700</name>
</gene>
<dbReference type="SUPFAM" id="SSF56935">
    <property type="entry name" value="Porins"/>
    <property type="match status" value="1"/>
</dbReference>
<comment type="similarity">
    <text evidence="7">Belongs to the TonB-dependent receptor family.</text>
</comment>
<organism evidence="10 11">
    <name type="scientific">Niabella pedocola</name>
    <dbReference type="NCBI Taxonomy" id="1752077"/>
    <lineage>
        <taxon>Bacteria</taxon>
        <taxon>Pseudomonadati</taxon>
        <taxon>Bacteroidota</taxon>
        <taxon>Chitinophagia</taxon>
        <taxon>Chitinophagales</taxon>
        <taxon>Chitinophagaceae</taxon>
        <taxon>Niabella</taxon>
    </lineage>
</organism>
<name>A0ABS8PQZ1_9BACT</name>
<comment type="subcellular location">
    <subcellularLocation>
        <location evidence="1 7">Cell outer membrane</location>
        <topology evidence="1 7">Multi-pass membrane protein</topology>
    </subcellularLocation>
</comment>
<reference evidence="10 11" key="1">
    <citation type="submission" date="2021-11" db="EMBL/GenBank/DDBJ databases">
        <title>Genomic of Niabella pedocola.</title>
        <authorList>
            <person name="Wu T."/>
        </authorList>
    </citation>
    <scope>NUCLEOTIDE SEQUENCE [LARGE SCALE GENOMIC DNA]</scope>
    <source>
        <strain evidence="10 11">JCM 31011</strain>
    </source>
</reference>
<dbReference type="Pfam" id="PF13715">
    <property type="entry name" value="CarbopepD_reg_2"/>
    <property type="match status" value="1"/>
</dbReference>
<evidence type="ECO:0000256" key="7">
    <source>
        <dbReference type="PROSITE-ProRule" id="PRU01360"/>
    </source>
</evidence>
<dbReference type="SUPFAM" id="SSF49464">
    <property type="entry name" value="Carboxypeptidase regulatory domain-like"/>
    <property type="match status" value="1"/>
</dbReference>
<keyword evidence="2 7" id="KW-0813">Transport</keyword>
<dbReference type="NCBIfam" id="TIGR04056">
    <property type="entry name" value="OMP_RagA_SusC"/>
    <property type="match status" value="1"/>
</dbReference>
<evidence type="ECO:0000256" key="4">
    <source>
        <dbReference type="ARBA" id="ARBA00022692"/>
    </source>
</evidence>
<evidence type="ECO:0000256" key="2">
    <source>
        <dbReference type="ARBA" id="ARBA00022448"/>
    </source>
</evidence>
<dbReference type="InterPro" id="IPR012910">
    <property type="entry name" value="Plug_dom"/>
</dbReference>
<proteinExistence type="inferred from homology"/>
<comment type="caution">
    <text evidence="10">The sequence shown here is derived from an EMBL/GenBank/DDBJ whole genome shotgun (WGS) entry which is preliminary data.</text>
</comment>
<keyword evidence="3 7" id="KW-1134">Transmembrane beta strand</keyword>
<feature type="chain" id="PRO_5046112340" evidence="8">
    <location>
        <begin position="28"/>
        <end position="1035"/>
    </location>
</feature>
<evidence type="ECO:0000313" key="10">
    <source>
        <dbReference type="EMBL" id="MCD2423229.1"/>
    </source>
</evidence>
<dbReference type="InterPro" id="IPR023996">
    <property type="entry name" value="TonB-dep_OMP_SusC/RagA"/>
</dbReference>
<keyword evidence="8" id="KW-0732">Signal</keyword>
<dbReference type="InterPro" id="IPR008969">
    <property type="entry name" value="CarboxyPept-like_regulatory"/>
</dbReference>
<dbReference type="RefSeq" id="WP_231004493.1">
    <property type="nucleotide sequence ID" value="NZ_JAJNEC010000005.1"/>
</dbReference>
<evidence type="ECO:0000256" key="8">
    <source>
        <dbReference type="SAM" id="SignalP"/>
    </source>
</evidence>
<dbReference type="Pfam" id="PF07715">
    <property type="entry name" value="Plug"/>
    <property type="match status" value="1"/>
</dbReference>
<keyword evidence="6 7" id="KW-0998">Cell outer membrane</keyword>
<keyword evidence="5 7" id="KW-0472">Membrane</keyword>
<accession>A0ABS8PQZ1</accession>
<dbReference type="NCBIfam" id="TIGR04057">
    <property type="entry name" value="SusC_RagA_signa"/>
    <property type="match status" value="1"/>
</dbReference>
<protein>
    <submittedName>
        <fullName evidence="10">SusC/RagA family TonB-linked outer membrane protein</fullName>
    </submittedName>
</protein>
<dbReference type="Gene3D" id="2.60.40.1120">
    <property type="entry name" value="Carboxypeptidase-like, regulatory domain"/>
    <property type="match status" value="1"/>
</dbReference>
<evidence type="ECO:0000256" key="6">
    <source>
        <dbReference type="ARBA" id="ARBA00023237"/>
    </source>
</evidence>
<evidence type="ECO:0000313" key="11">
    <source>
        <dbReference type="Proteomes" id="UP001199816"/>
    </source>
</evidence>
<keyword evidence="4 7" id="KW-0812">Transmembrane</keyword>
<keyword evidence="11" id="KW-1185">Reference proteome</keyword>
<dbReference type="InterPro" id="IPR023997">
    <property type="entry name" value="TonB-dep_OMP_SusC/RagA_CS"/>
</dbReference>
<evidence type="ECO:0000259" key="9">
    <source>
        <dbReference type="Pfam" id="PF07715"/>
    </source>
</evidence>
<feature type="domain" description="TonB-dependent receptor plug" evidence="9">
    <location>
        <begin position="121"/>
        <end position="228"/>
    </location>
</feature>
<dbReference type="EMBL" id="JAJNEC010000005">
    <property type="protein sequence ID" value="MCD2423229.1"/>
    <property type="molecule type" value="Genomic_DNA"/>
</dbReference>
<evidence type="ECO:0000256" key="1">
    <source>
        <dbReference type="ARBA" id="ARBA00004571"/>
    </source>
</evidence>
<sequence length="1035" mass="115978">MKKRKLLCRCLLISFLLAGATHFRLHAQTKTITGKITQEGSNAPLEGVTVDVAGAAGNTVSDKQGRYSIAAGPAAVLVFTYIGMDTVRIEAGAAATVDVIMKLSKSSMDEVVVVGYGTMRKRDLTGSVSTIKTAKLEIENPRNIQELMRGNVSGLNIGLTTTAKGGGGIEIRGRRTLKTDASSPLIVLDGVIYNGDLADINPTDIESMDVLKDASSAAVFGAKSANGVIIINTRTGRTEKPKVGVNVTRGIVSLFRSEDVYGPYEFIKWRSDVLKSGNRTAPGYVFEDPNQLPAGVTLENWRAFDNAQGDPTDIWLRRLGMSQVERQNYVKGQSTDWKDMVFRTGSQQSYNANLSGKANRINYYWSVGHDKNEGAVVGDDYSVYRSRLRLNANVTDFLMVGVNSMFSIRDESGAPVAWGQYDGISPWGQPTNPDGTYKIYPIDDAVANRHPLIDRFYTERSYTYKSLDNTLFAKLSLPLGISYEVYYSPRFTNNELYLHNMSQHPEYKVQGGIAIRNTSSAFNWQVDNLLKWSRTINKVHQFDVTLLANAEKYQTWQQSMDGRGFVPSDVLGYHDMGAATVTKLTSSDTYSTGDAYMARLFYSFKSKYMITGTVRRDGYSAFGINNPRATFPSVALGYVFSDEPFMKTSWLSYGKLRVSWGETGNRSVGIYEALPTLSNGLITYVDGSGNPYQESYLYPNAMGNEFLQWERSRSLNVGLDFSLLDQRISGSLEGYSIMTNNLLVNRVLPSVTGYASVPANLGQVNNRGFEISLQSRNIIKDHFSWNTTFNFSLNRNKIVALYGNKTNILDAQGNVTGQREADDLLNKWFIGHAIDAIWGFKVAGVWQQGEEAEAAKYKLSPGDMKLEDVNKDYAFTNEDKQFLGYTEPRFRFSLRNEFQLFKNIDFSFSAYSYWGQKRLFNEAKHSYSITLERYNSFKIPYWTTEDPRNDFARLNSNVGGVTFDVWQNISFIRLDNISIGYTVPKKWLERAKLSQLRFNVSARNVAVFTKNYVFWDPEYIGPTPSYVTFGLNLSL</sequence>
<evidence type="ECO:0000256" key="5">
    <source>
        <dbReference type="ARBA" id="ARBA00023136"/>
    </source>
</evidence>
<dbReference type="InterPro" id="IPR036942">
    <property type="entry name" value="Beta-barrel_TonB_sf"/>
</dbReference>